<protein>
    <submittedName>
        <fullName evidence="3">Cytochrome c554 and C-prime</fullName>
    </submittedName>
</protein>
<dbReference type="AlphaFoldDB" id="A0A4R9JIE1"/>
<dbReference type="OrthoDB" id="9814800at2"/>
<accession>A0A4R9JIE1</accession>
<dbReference type="EMBL" id="RQGA01000010">
    <property type="protein sequence ID" value="TGL40359.1"/>
    <property type="molecule type" value="Genomic_DNA"/>
</dbReference>
<comment type="caution">
    <text evidence="3">The sequence shown here is derived from an EMBL/GenBank/DDBJ whole genome shotgun (WGS) entry which is preliminary data.</text>
</comment>
<keyword evidence="4" id="KW-1185">Reference proteome</keyword>
<evidence type="ECO:0000259" key="2">
    <source>
        <dbReference type="Pfam" id="PF13435"/>
    </source>
</evidence>
<dbReference type="SUPFAM" id="SSF48695">
    <property type="entry name" value="Multiheme cytochromes"/>
    <property type="match status" value="1"/>
</dbReference>
<proteinExistence type="predicted"/>
<dbReference type="RefSeq" id="WP_135578918.1">
    <property type="nucleotide sequence ID" value="NZ_RQGA01000010.1"/>
</dbReference>
<dbReference type="Pfam" id="PF13435">
    <property type="entry name" value="Cytochrome_C554"/>
    <property type="match status" value="1"/>
</dbReference>
<dbReference type="Gene3D" id="1.10.1130.10">
    <property type="entry name" value="Flavocytochrome C3, Chain A"/>
    <property type="match status" value="1"/>
</dbReference>
<feature type="domain" description="Cytochrome c-552/4" evidence="2">
    <location>
        <begin position="66"/>
        <end position="138"/>
    </location>
</feature>
<organism evidence="3 4">
    <name type="scientific">Leptospira perdikensis</name>
    <dbReference type="NCBI Taxonomy" id="2484948"/>
    <lineage>
        <taxon>Bacteria</taxon>
        <taxon>Pseudomonadati</taxon>
        <taxon>Spirochaetota</taxon>
        <taxon>Spirochaetia</taxon>
        <taxon>Leptospirales</taxon>
        <taxon>Leptospiraceae</taxon>
        <taxon>Leptospira</taxon>
    </lineage>
</organism>
<name>A0A4R9JIE1_9LEPT</name>
<evidence type="ECO:0000256" key="1">
    <source>
        <dbReference type="ARBA" id="ARBA00022729"/>
    </source>
</evidence>
<evidence type="ECO:0000313" key="3">
    <source>
        <dbReference type="EMBL" id="TGL40359.1"/>
    </source>
</evidence>
<dbReference type="InterPro" id="IPR023155">
    <property type="entry name" value="Cyt_c-552/4"/>
</dbReference>
<dbReference type="InterPro" id="IPR051829">
    <property type="entry name" value="Multiheme_Cytochr_ET"/>
</dbReference>
<reference evidence="3" key="1">
    <citation type="journal article" date="2019" name="PLoS Negl. Trop. Dis.">
        <title>Revisiting the worldwide diversity of Leptospira species in the environment.</title>
        <authorList>
            <person name="Vincent A.T."/>
            <person name="Schiettekatte O."/>
            <person name="Bourhy P."/>
            <person name="Veyrier F.J."/>
            <person name="Picardeau M."/>
        </authorList>
    </citation>
    <scope>NUCLEOTIDE SEQUENCE [LARGE SCALE GENOMIC DNA]</scope>
    <source>
        <strain evidence="3">201702692</strain>
    </source>
</reference>
<sequence length="382" mass="43982">MSYHLISFFSVTLFVGLTTTFTISCKNQNDENTLRFTNGVNPIGYSLTKDSIWDSKTNNLLETNQSCETCHKQIYLNWSKSRHKEAYTNQLFQTSFKIEPMDWCLNCHAPLLGEQIKSKENQLKRIQQEDGVSCITCHVREGKILTGQIPKLNSLTHNYTKVEMMNESKFCANCHQFSFPTSQSLEKNHSFEYSMVAMQDTYKEWIKNKSSNKKTCQSCHLSSGKKESHSFPGGHTLKLISDSFDVSATKINNNQVLIKIQSIGIDHSFPTGDLFRALRFRVYGPRRVFLKEWIFKKEYTTNKNPKPNEPTKILVSNTVFESEELKTLILQTEFNLDSIDYDFFIDYQNGLNELIHLETVKESRKVFQSGSIPLNQKPSGHG</sequence>
<keyword evidence="1" id="KW-0732">Signal</keyword>
<dbReference type="Proteomes" id="UP000298125">
    <property type="component" value="Unassembled WGS sequence"/>
</dbReference>
<evidence type="ECO:0000313" key="4">
    <source>
        <dbReference type="Proteomes" id="UP000298125"/>
    </source>
</evidence>
<dbReference type="PANTHER" id="PTHR35038">
    <property type="entry name" value="DISSIMILATORY SULFITE REDUCTASE SIRA"/>
    <property type="match status" value="1"/>
</dbReference>
<gene>
    <name evidence="3" type="ORF">EHQ49_09900</name>
</gene>
<dbReference type="InterPro" id="IPR036280">
    <property type="entry name" value="Multihaem_cyt_sf"/>
</dbReference>